<dbReference type="PANTHER" id="PTHR47843:SF2">
    <property type="entry name" value="BTB DOMAIN-CONTAINING PROTEIN"/>
    <property type="match status" value="1"/>
</dbReference>
<name>A0A9P4W877_CURKU</name>
<organism evidence="2 3">
    <name type="scientific">Curvularia kusanoi</name>
    <name type="common">Cochliobolus kusanoi</name>
    <dbReference type="NCBI Taxonomy" id="90978"/>
    <lineage>
        <taxon>Eukaryota</taxon>
        <taxon>Fungi</taxon>
        <taxon>Dikarya</taxon>
        <taxon>Ascomycota</taxon>
        <taxon>Pezizomycotina</taxon>
        <taxon>Dothideomycetes</taxon>
        <taxon>Pleosporomycetidae</taxon>
        <taxon>Pleosporales</taxon>
        <taxon>Pleosporineae</taxon>
        <taxon>Pleosporaceae</taxon>
        <taxon>Curvularia</taxon>
    </lineage>
</organism>
<dbReference type="PROSITE" id="PS50097">
    <property type="entry name" value="BTB"/>
    <property type="match status" value="1"/>
</dbReference>
<dbReference type="Gene3D" id="3.30.710.10">
    <property type="entry name" value="Potassium Channel Kv1.1, Chain A"/>
    <property type="match status" value="1"/>
</dbReference>
<dbReference type="PROSITE" id="PS51257">
    <property type="entry name" value="PROKAR_LIPOPROTEIN"/>
    <property type="match status" value="1"/>
</dbReference>
<protein>
    <recommendedName>
        <fullName evidence="1">BTB domain-containing protein</fullName>
    </recommendedName>
</protein>
<evidence type="ECO:0000259" key="1">
    <source>
        <dbReference type="PROSITE" id="PS50097"/>
    </source>
</evidence>
<dbReference type="InterPro" id="IPR011333">
    <property type="entry name" value="SKP1/BTB/POZ_sf"/>
</dbReference>
<evidence type="ECO:0000313" key="2">
    <source>
        <dbReference type="EMBL" id="KAF3004932.1"/>
    </source>
</evidence>
<dbReference type="OrthoDB" id="194443at2759"/>
<dbReference type="CDD" id="cd18186">
    <property type="entry name" value="BTB_POZ_ZBTB_KLHL-like"/>
    <property type="match status" value="1"/>
</dbReference>
<proteinExistence type="predicted"/>
<dbReference type="PANTHER" id="PTHR47843">
    <property type="entry name" value="BTB DOMAIN-CONTAINING PROTEIN-RELATED"/>
    <property type="match status" value="1"/>
</dbReference>
<accession>A0A9P4W877</accession>
<comment type="caution">
    <text evidence="2">The sequence shown here is derived from an EMBL/GenBank/DDBJ whole genome shotgun (WGS) entry which is preliminary data.</text>
</comment>
<dbReference type="InterPro" id="IPR000210">
    <property type="entry name" value="BTB/POZ_dom"/>
</dbReference>
<feature type="domain" description="BTB" evidence="1">
    <location>
        <begin position="54"/>
        <end position="123"/>
    </location>
</feature>
<dbReference type="Proteomes" id="UP000801428">
    <property type="component" value="Unassembled WGS sequence"/>
</dbReference>
<dbReference type="SUPFAM" id="SSF54695">
    <property type="entry name" value="POZ domain"/>
    <property type="match status" value="1"/>
</dbReference>
<sequence>MHNMRETTVAPHNIGVACSTEPIPTRIHTNLPPPYTWTGTRAGELRANPADFTSTVTLYIGPKHSPFSIHTSLLTTQSPYFRAALTGPFVESTTKTITLDDVSPDHFQLLVSWLYTSSIPAPFKDGKPAYYTLLHLYSLADRLCLEGLRNAVVDLIADLADRTNSVLTPSDTRILYDGIRDSAPLRDLVLDLFAFKKTDRLVEGHVDSWHAAFLRELCVLLKRPCSQSMLRHRLRMWCPESWHGARSCDNCRGVLQPRFGAVACDDCCLSFCTKCVEAGVAMAGWDDGRSKEEGDVRDTTEGAGLDMKVRKSRKWEACKPWRGARCALYHEHEETERCGDIFMGR</sequence>
<reference evidence="2" key="1">
    <citation type="submission" date="2019-04" db="EMBL/GenBank/DDBJ databases">
        <title>Sequencing of skin fungus with MAO and IRED activity.</title>
        <authorList>
            <person name="Marsaioli A.J."/>
            <person name="Bonatto J.M.C."/>
            <person name="Reis Junior O."/>
        </authorList>
    </citation>
    <scope>NUCLEOTIDE SEQUENCE</scope>
    <source>
        <strain evidence="2">30M1</strain>
    </source>
</reference>
<keyword evidence="3" id="KW-1185">Reference proteome</keyword>
<gene>
    <name evidence="2" type="ORF">E8E13_007290</name>
</gene>
<dbReference type="EMBL" id="SWKU01000007">
    <property type="protein sequence ID" value="KAF3004932.1"/>
    <property type="molecule type" value="Genomic_DNA"/>
</dbReference>
<dbReference type="Pfam" id="PF00651">
    <property type="entry name" value="BTB"/>
    <property type="match status" value="1"/>
</dbReference>
<dbReference type="SMART" id="SM00225">
    <property type="entry name" value="BTB"/>
    <property type="match status" value="1"/>
</dbReference>
<dbReference type="AlphaFoldDB" id="A0A9P4W877"/>
<evidence type="ECO:0000313" key="3">
    <source>
        <dbReference type="Proteomes" id="UP000801428"/>
    </source>
</evidence>